<keyword evidence="1" id="KW-0809">Transit peptide</keyword>
<dbReference type="Proteomes" id="UP001215216">
    <property type="component" value="Chromosome"/>
</dbReference>
<reference evidence="4 5" key="1">
    <citation type="submission" date="2023-03" db="EMBL/GenBank/DDBJ databases">
        <title>Complete genome of Arcanobacterium canis strain DSM 25104 isolated in 2010 from a canine otitis externa in Germany.</title>
        <authorList>
            <person name="Borowiak M."/>
            <person name="Kreitlow A."/>
            <person name="Malorny B."/>
            <person name="Laemmler C."/>
            <person name="Prenger-Berninghoff E."/>
            <person name="Ploetz M."/>
            <person name="Abdulmawjood A."/>
        </authorList>
    </citation>
    <scope>NUCLEOTIDE SEQUENCE [LARGE SCALE GENOMIC DNA]</scope>
    <source>
        <strain evidence="4 5">DSM 25104</strain>
    </source>
</reference>
<dbReference type="Gene3D" id="3.30.1360.120">
    <property type="entry name" value="Probable tRNA modification gtpase trme, domain 1"/>
    <property type="match status" value="1"/>
</dbReference>
<dbReference type="PIRSF" id="PIRSF006487">
    <property type="entry name" value="GcvT"/>
    <property type="match status" value="1"/>
</dbReference>
<keyword evidence="5" id="KW-1185">Reference proteome</keyword>
<dbReference type="InterPro" id="IPR017703">
    <property type="entry name" value="YgfZ/GCV_T_CS"/>
</dbReference>
<dbReference type="PANTHER" id="PTHR22602">
    <property type="entry name" value="TRANSFERASE CAF17, MITOCHONDRIAL-RELATED"/>
    <property type="match status" value="1"/>
</dbReference>
<dbReference type="NCBIfam" id="TIGR03317">
    <property type="entry name" value="ygfZ_signature"/>
    <property type="match status" value="1"/>
</dbReference>
<dbReference type="RefSeq" id="WP_278012581.1">
    <property type="nucleotide sequence ID" value="NZ_CP121208.1"/>
</dbReference>
<dbReference type="PANTHER" id="PTHR22602:SF0">
    <property type="entry name" value="TRANSFERASE CAF17, MITOCHONDRIAL-RELATED"/>
    <property type="match status" value="1"/>
</dbReference>
<evidence type="ECO:0000256" key="2">
    <source>
        <dbReference type="SAM" id="MobiDB-lite"/>
    </source>
</evidence>
<feature type="region of interest" description="Disordered" evidence="2">
    <location>
        <begin position="336"/>
        <end position="358"/>
    </location>
</feature>
<evidence type="ECO:0000259" key="3">
    <source>
        <dbReference type="Pfam" id="PF01571"/>
    </source>
</evidence>
<evidence type="ECO:0000313" key="5">
    <source>
        <dbReference type="Proteomes" id="UP001215216"/>
    </source>
</evidence>
<gene>
    <name evidence="4" type="ORF">P7079_07105</name>
</gene>
<feature type="compositionally biased region" description="Polar residues" evidence="2">
    <location>
        <begin position="336"/>
        <end position="346"/>
    </location>
</feature>
<proteinExistence type="predicted"/>
<dbReference type="SUPFAM" id="SSF103025">
    <property type="entry name" value="Folate-binding domain"/>
    <property type="match status" value="1"/>
</dbReference>
<sequence length="358" mass="38672">MSAVIDEVTGVPAHYGSPFAEQRQLRAGHAYTDLGHLDVLTVSGADRLTWLTNLSTRDFSKLNAGEASEMLILDPNGHIQEAASVQLTEDEVWLITDAGRGESLAAFLNSMRFMLRVEVTERTDVTVFGTGMPASALPADVTEKALLVWEDPWPRTAVGGADYGISDASHPAADSHRTLVVVPASDGDEVRSAFRQAGLSPAGLLAWEANRVVDRRPRIGAEGIIDRVLPHELDWLRTAIHLNKGCYRGQETVAKIVNLGRPPRRLTYLYLEGPQTDLPEPGTEVVSERGRKVGVLTSVVRDVDEGPVALALLKRSTPVDELLSVGAYTASQEVIVSPEGKSSVSPASRPGAEFRGRK</sequence>
<feature type="domain" description="GCVT N-terminal" evidence="3">
    <location>
        <begin position="20"/>
        <end position="125"/>
    </location>
</feature>
<organism evidence="4 5">
    <name type="scientific">Arcanobacterium canis</name>
    <dbReference type="NCBI Taxonomy" id="999183"/>
    <lineage>
        <taxon>Bacteria</taxon>
        <taxon>Bacillati</taxon>
        <taxon>Actinomycetota</taxon>
        <taxon>Actinomycetes</taxon>
        <taxon>Actinomycetales</taxon>
        <taxon>Actinomycetaceae</taxon>
        <taxon>Arcanobacterium</taxon>
    </lineage>
</organism>
<dbReference type="Pfam" id="PF01571">
    <property type="entry name" value="GCV_T"/>
    <property type="match status" value="1"/>
</dbReference>
<dbReference type="InterPro" id="IPR027266">
    <property type="entry name" value="TrmE/GcvT-like"/>
</dbReference>
<dbReference type="InterPro" id="IPR045179">
    <property type="entry name" value="YgfZ/GcvT"/>
</dbReference>
<evidence type="ECO:0000256" key="1">
    <source>
        <dbReference type="ARBA" id="ARBA00022946"/>
    </source>
</evidence>
<dbReference type="EMBL" id="CP121208">
    <property type="protein sequence ID" value="WFM83156.1"/>
    <property type="molecule type" value="Genomic_DNA"/>
</dbReference>
<evidence type="ECO:0000313" key="4">
    <source>
        <dbReference type="EMBL" id="WFM83156.1"/>
    </source>
</evidence>
<name>A0ABY8G1B0_9ACTO</name>
<protein>
    <submittedName>
        <fullName evidence="4">Folate-binding protein</fullName>
    </submittedName>
</protein>
<dbReference type="InterPro" id="IPR006222">
    <property type="entry name" value="GCVT_N"/>
</dbReference>
<accession>A0ABY8G1B0</accession>